<dbReference type="GO" id="GO:0016787">
    <property type="term" value="F:hydrolase activity"/>
    <property type="evidence" value="ECO:0007669"/>
    <property type="project" value="UniProtKB-KW"/>
</dbReference>
<name>L1Q4K7_9CLOT</name>
<dbReference type="SUPFAM" id="SSF52540">
    <property type="entry name" value="P-loop containing nucleoside triphosphate hydrolases"/>
    <property type="match status" value="1"/>
</dbReference>
<evidence type="ECO:0000256" key="10">
    <source>
        <dbReference type="ARBA" id="ARBA00048954"/>
    </source>
</evidence>
<dbReference type="Proteomes" id="UP000010420">
    <property type="component" value="Unassembled WGS sequence"/>
</dbReference>
<dbReference type="EMBL" id="AMEZ01000120">
    <property type="protein sequence ID" value="EKY22801.1"/>
    <property type="molecule type" value="Genomic_DNA"/>
</dbReference>
<dbReference type="PANTHER" id="PTHR30153">
    <property type="entry name" value="REPLICATIVE DNA HELICASE DNAB"/>
    <property type="match status" value="1"/>
</dbReference>
<keyword evidence="7" id="KW-0238">DNA-binding</keyword>
<dbReference type="STRING" id="545697.HMPREF0216_03166"/>
<keyword evidence="5 12" id="KW-0347">Helicase</keyword>
<dbReference type="GO" id="GO:0005829">
    <property type="term" value="C:cytosol"/>
    <property type="evidence" value="ECO:0007669"/>
    <property type="project" value="TreeGrafter"/>
</dbReference>
<dbReference type="Gene3D" id="1.10.860.10">
    <property type="entry name" value="DNAb Helicase, Chain A"/>
    <property type="match status" value="1"/>
</dbReference>
<evidence type="ECO:0000313" key="12">
    <source>
        <dbReference type="EMBL" id="EKY22801.1"/>
    </source>
</evidence>
<dbReference type="Pfam" id="PF03796">
    <property type="entry name" value="DnaB_C"/>
    <property type="match status" value="1"/>
</dbReference>
<keyword evidence="13" id="KW-1185">Reference proteome</keyword>
<dbReference type="InterPro" id="IPR027417">
    <property type="entry name" value="P-loop_NTPase"/>
</dbReference>
<dbReference type="RefSeq" id="WP_005215801.1">
    <property type="nucleotide sequence ID" value="NZ_KB291705.1"/>
</dbReference>
<keyword evidence="3" id="KW-0547">Nucleotide-binding</keyword>
<evidence type="ECO:0000256" key="8">
    <source>
        <dbReference type="ARBA" id="ARBA00023235"/>
    </source>
</evidence>
<comment type="similarity">
    <text evidence="1">Belongs to the helicase family. DnaB subfamily.</text>
</comment>
<dbReference type="InterPro" id="IPR007693">
    <property type="entry name" value="DNA_helicase_DnaB-like_N"/>
</dbReference>
<dbReference type="OrthoDB" id="1899455at2"/>
<gene>
    <name evidence="12" type="ORF">HMPREF0216_03166</name>
</gene>
<dbReference type="PATRIC" id="fig|545697.3.peg.3099"/>
<evidence type="ECO:0000313" key="13">
    <source>
        <dbReference type="Proteomes" id="UP000010420"/>
    </source>
</evidence>
<comment type="catalytic activity">
    <reaction evidence="10">
        <text>ATP + H2O = ADP + phosphate + H(+)</text>
        <dbReference type="Rhea" id="RHEA:13065"/>
        <dbReference type="ChEBI" id="CHEBI:15377"/>
        <dbReference type="ChEBI" id="CHEBI:15378"/>
        <dbReference type="ChEBI" id="CHEBI:30616"/>
        <dbReference type="ChEBI" id="CHEBI:43474"/>
        <dbReference type="ChEBI" id="CHEBI:456216"/>
        <dbReference type="EC" id="5.6.2.3"/>
    </reaction>
</comment>
<dbReference type="GO" id="GO:0006260">
    <property type="term" value="P:DNA replication"/>
    <property type="evidence" value="ECO:0007669"/>
    <property type="project" value="UniProtKB-KW"/>
</dbReference>
<evidence type="ECO:0000259" key="11">
    <source>
        <dbReference type="PROSITE" id="PS51199"/>
    </source>
</evidence>
<dbReference type="EC" id="5.6.2.3" evidence="9"/>
<dbReference type="InterPro" id="IPR007694">
    <property type="entry name" value="DNA_helicase_DnaB-like_C"/>
</dbReference>
<proteinExistence type="inferred from homology"/>
<keyword evidence="8" id="KW-0413">Isomerase</keyword>
<evidence type="ECO:0000256" key="9">
    <source>
        <dbReference type="ARBA" id="ARBA00044969"/>
    </source>
</evidence>
<keyword evidence="6" id="KW-0067">ATP-binding</keyword>
<evidence type="ECO:0000256" key="3">
    <source>
        <dbReference type="ARBA" id="ARBA00022741"/>
    </source>
</evidence>
<reference evidence="12 13" key="1">
    <citation type="submission" date="2012-05" db="EMBL/GenBank/DDBJ databases">
        <authorList>
            <person name="Weinstock G."/>
            <person name="Sodergren E."/>
            <person name="Lobos E.A."/>
            <person name="Fulton L."/>
            <person name="Fulton R."/>
            <person name="Courtney L."/>
            <person name="Fronick C."/>
            <person name="O'Laughlin M."/>
            <person name="Godfrey J."/>
            <person name="Wilson R.M."/>
            <person name="Miner T."/>
            <person name="Farmer C."/>
            <person name="Delehaunty K."/>
            <person name="Cordes M."/>
            <person name="Minx P."/>
            <person name="Tomlinson C."/>
            <person name="Chen J."/>
            <person name="Wollam A."/>
            <person name="Pepin K.H."/>
            <person name="Bhonagiri V."/>
            <person name="Zhang X."/>
            <person name="Suruliraj S."/>
            <person name="Warren W."/>
            <person name="Mitreva M."/>
            <person name="Mardis E.R."/>
            <person name="Wilson R.K."/>
        </authorList>
    </citation>
    <scope>NUCLEOTIDE SEQUENCE [LARGE SCALE GENOMIC DNA]</scope>
    <source>
        <strain evidence="12 13">DSM 1785</strain>
    </source>
</reference>
<evidence type="ECO:0000256" key="7">
    <source>
        <dbReference type="ARBA" id="ARBA00023125"/>
    </source>
</evidence>
<sequence>MDRDKLYSIEVEEQILGISICETKCFIQIMELKVKESDFYFDKNKLLFNAIKTVFREKQTTDFVILAEYLKKNNTLDKVGGITKISDLMGGVITTSNIKAYVEALKEYSQKRHLINISKNIQLNIDKSPEEIQQVVNTLIVDMTTESATETVEGQEEEYLNVLDKRMKGEINPLRTGLRDLDNNITGFSGGDLVTIFAFSGVGKTTLATQIALNVIRQKKKVLFFSLEMPKEQIRDRIISNLTNIPFRNIKYGKLQDEELNKVIMANGYLSRDKGLLVSEEDELVDITSKIQYEVLKNNIDIVFIDYINLVNITGNNKEEHQKITECTRLFKKLAKSIKKPIVILAQGKQESAYKMQNKNIALWDKIAVNDIAGGASIYRDSDIVLGMYRNVELDNKLVREYLVKENKKNIDYNSPLADKNPECVNILIKKSRASKKDILNFRWRANNYRISNWQ</sequence>
<dbReference type="GO" id="GO:0005524">
    <property type="term" value="F:ATP binding"/>
    <property type="evidence" value="ECO:0007669"/>
    <property type="project" value="UniProtKB-KW"/>
</dbReference>
<dbReference type="eggNOG" id="COG0305">
    <property type="taxonomic scope" value="Bacteria"/>
</dbReference>
<keyword evidence="4" id="KW-0378">Hydrolase</keyword>
<evidence type="ECO:0000256" key="6">
    <source>
        <dbReference type="ARBA" id="ARBA00022840"/>
    </source>
</evidence>
<dbReference type="GO" id="GO:0043139">
    <property type="term" value="F:5'-3' DNA helicase activity"/>
    <property type="evidence" value="ECO:0007669"/>
    <property type="project" value="UniProtKB-EC"/>
</dbReference>
<dbReference type="Gene3D" id="3.40.50.300">
    <property type="entry name" value="P-loop containing nucleotide triphosphate hydrolases"/>
    <property type="match status" value="1"/>
</dbReference>
<evidence type="ECO:0000256" key="2">
    <source>
        <dbReference type="ARBA" id="ARBA00022705"/>
    </source>
</evidence>
<evidence type="ECO:0000256" key="1">
    <source>
        <dbReference type="ARBA" id="ARBA00008428"/>
    </source>
</evidence>
<accession>L1Q4K7</accession>
<evidence type="ECO:0000256" key="5">
    <source>
        <dbReference type="ARBA" id="ARBA00022806"/>
    </source>
</evidence>
<dbReference type="SUPFAM" id="SSF48024">
    <property type="entry name" value="N-terminal domain of DnaB helicase"/>
    <property type="match status" value="1"/>
</dbReference>
<dbReference type="GO" id="GO:0003677">
    <property type="term" value="F:DNA binding"/>
    <property type="evidence" value="ECO:0007669"/>
    <property type="project" value="UniProtKB-KW"/>
</dbReference>
<dbReference type="HOGENOM" id="CLU_005373_0_1_9"/>
<protein>
    <recommendedName>
        <fullName evidence="9">DNA 5'-3' helicase</fullName>
        <ecNumber evidence="9">5.6.2.3</ecNumber>
    </recommendedName>
</protein>
<dbReference type="PANTHER" id="PTHR30153:SF2">
    <property type="entry name" value="REPLICATIVE DNA HELICASE"/>
    <property type="match status" value="1"/>
</dbReference>
<organism evidence="12 13">
    <name type="scientific">Clostridium celatum DSM 1785</name>
    <dbReference type="NCBI Taxonomy" id="545697"/>
    <lineage>
        <taxon>Bacteria</taxon>
        <taxon>Bacillati</taxon>
        <taxon>Bacillota</taxon>
        <taxon>Clostridia</taxon>
        <taxon>Eubacteriales</taxon>
        <taxon>Clostridiaceae</taxon>
        <taxon>Clostridium</taxon>
    </lineage>
</organism>
<keyword evidence="2" id="KW-0235">DNA replication</keyword>
<comment type="caution">
    <text evidence="12">The sequence shown here is derived from an EMBL/GenBank/DDBJ whole genome shotgun (WGS) entry which is preliminary data.</text>
</comment>
<dbReference type="AlphaFoldDB" id="L1Q4K7"/>
<dbReference type="Pfam" id="PF00772">
    <property type="entry name" value="DnaB"/>
    <property type="match status" value="1"/>
</dbReference>
<dbReference type="InterPro" id="IPR016136">
    <property type="entry name" value="DNA_helicase_N/primase_C"/>
</dbReference>
<evidence type="ECO:0000256" key="4">
    <source>
        <dbReference type="ARBA" id="ARBA00022801"/>
    </source>
</evidence>
<dbReference type="PROSITE" id="PS51199">
    <property type="entry name" value="SF4_HELICASE"/>
    <property type="match status" value="1"/>
</dbReference>
<feature type="domain" description="SF4 helicase" evidence="11">
    <location>
        <begin position="167"/>
        <end position="455"/>
    </location>
</feature>
<dbReference type="InterPro" id="IPR036185">
    <property type="entry name" value="DNA_heli_DnaB-like_N_sf"/>
</dbReference>